<evidence type="ECO:0000313" key="3">
    <source>
        <dbReference type="EMBL" id="MBS0030285.1"/>
    </source>
</evidence>
<dbReference type="RefSeq" id="WP_211975421.1">
    <property type="nucleotide sequence ID" value="NZ_CBFHAM010000004.1"/>
</dbReference>
<evidence type="ECO:0000256" key="1">
    <source>
        <dbReference type="SAM" id="SignalP"/>
    </source>
</evidence>
<gene>
    <name evidence="3" type="ORF">KE626_23370</name>
</gene>
<dbReference type="Pfam" id="PF20041">
    <property type="entry name" value="DUF6443"/>
    <property type="match status" value="1"/>
</dbReference>
<keyword evidence="1" id="KW-0732">Signal</keyword>
<name>A0ABS5J550_9BACT</name>
<dbReference type="PANTHER" id="PTHR32305:SF15">
    <property type="entry name" value="PROTEIN RHSA-RELATED"/>
    <property type="match status" value="1"/>
</dbReference>
<feature type="signal peptide" evidence="1">
    <location>
        <begin position="1"/>
        <end position="29"/>
    </location>
</feature>
<dbReference type="NCBIfam" id="TIGR03696">
    <property type="entry name" value="Rhs_assc_core"/>
    <property type="match status" value="1"/>
</dbReference>
<feature type="chain" id="PRO_5047212413" description="DUF6443 domain-containing protein" evidence="1">
    <location>
        <begin position="30"/>
        <end position="1518"/>
    </location>
</feature>
<proteinExistence type="predicted"/>
<comment type="caution">
    <text evidence="3">The sequence shown here is derived from an EMBL/GenBank/DDBJ whole genome shotgun (WGS) entry which is preliminary data.</text>
</comment>
<dbReference type="Proteomes" id="UP000676386">
    <property type="component" value="Unassembled WGS sequence"/>
</dbReference>
<accession>A0ABS5J550</accession>
<dbReference type="EMBL" id="JAGTXB010000013">
    <property type="protein sequence ID" value="MBS0030285.1"/>
    <property type="molecule type" value="Genomic_DNA"/>
</dbReference>
<evidence type="ECO:0000313" key="4">
    <source>
        <dbReference type="Proteomes" id="UP000676386"/>
    </source>
</evidence>
<protein>
    <recommendedName>
        <fullName evidence="2">DUF6443 domain-containing protein</fullName>
    </recommendedName>
</protein>
<keyword evidence="4" id="KW-1185">Reference proteome</keyword>
<evidence type="ECO:0000259" key="2">
    <source>
        <dbReference type="Pfam" id="PF20041"/>
    </source>
</evidence>
<dbReference type="InterPro" id="IPR045619">
    <property type="entry name" value="DUF6443"/>
</dbReference>
<dbReference type="Gene3D" id="2.180.10.10">
    <property type="entry name" value="RHS repeat-associated core"/>
    <property type="match status" value="2"/>
</dbReference>
<organism evidence="3 4">
    <name type="scientific">Chitinophaga hostae</name>
    <dbReference type="NCBI Taxonomy" id="2831022"/>
    <lineage>
        <taxon>Bacteria</taxon>
        <taxon>Pseudomonadati</taxon>
        <taxon>Bacteroidota</taxon>
        <taxon>Chitinophagia</taxon>
        <taxon>Chitinophagales</taxon>
        <taxon>Chitinophagaceae</taxon>
        <taxon>Chitinophaga</taxon>
    </lineage>
</organism>
<reference evidence="3 4" key="1">
    <citation type="submission" date="2021-04" db="EMBL/GenBank/DDBJ databases">
        <title>Chitinophaga sp. nov., isolated from the rhizosphere soil.</title>
        <authorList>
            <person name="He S."/>
        </authorList>
    </citation>
    <scope>NUCLEOTIDE SEQUENCE [LARGE SCALE GENOMIC DNA]</scope>
    <source>
        <strain evidence="3 4">2R12</strain>
    </source>
</reference>
<feature type="domain" description="DUF6443" evidence="2">
    <location>
        <begin position="47"/>
        <end position="191"/>
    </location>
</feature>
<dbReference type="InterPro" id="IPR050708">
    <property type="entry name" value="T6SS_VgrG/RHS"/>
</dbReference>
<dbReference type="InterPro" id="IPR022385">
    <property type="entry name" value="Rhs_assc_core"/>
</dbReference>
<dbReference type="PANTHER" id="PTHR32305">
    <property type="match status" value="1"/>
</dbReference>
<sequence>MKKSFMPYKMITAAIVLSCILIFPLQARGQQTPPAPYTSQLPVNSVRTWKAKIPIAAASTISTKTNAEVEQVTEYTDGLDRPIQTVVKQASPGGFDHVIPHVYDLYGREQLQYLAFPSTTTTGDMKLNPIQQQVAFYNTYLAGQTGETNVGASSLNWAYTQQAFEASPLNRVTSSLAAGANWVGTATHTTSSLAVTNTTTDAVRIWNVAAARGSLPATSAVYAAGKLFKTINKDEQGHQTIEFKDSYGQLILKKTQLTATADNGAGSAHAGWINTYYVYDDYGMVRYIIPAAAVKQIDGTWSVTQALADELCYRFEYDNAGHLVIKKIPGTPAAGAGEVRMVYDQLDRLVMQQDGNLRSQQKWEYFKYDNLDRPVETGLITDPTNYNNLDAHLNAAKVSTAYPNVASYTSEMLRQTFYDDYSWMNSTTASTLTATINSTANGTGNSNFLTSYNTAPDYAQPMTQSIMTAGRQTGSKVKIIGTASQYEYTVNFYDDRGNNIQVQRINITGGTDIATRQYNWQGLVIGDLATENKGGTNAQTHLLFSKNTYDANRRLLTVTKKLTSGAITTTSVIASNTYNELGLLKKKVLAPAYNSNAGLESLNYDYNIQGWLLGVNRTYLSNASQNYFGYEVGYDKAASVAAGNSYTTPAFNGNTAGVTWKSKGDGINRKFDYTYDNSNKLLTSPFLQNSTAATWDKSYIDFSVNNIGYDVNGNISALNRNGFQLGGSATIDNLTYSYMNGNVSNRLLNVMDAANNAQTTLGDFHYPTGKTSAQVDYTYDANGNSLTDYNRGITSNISYNTLDLPQTFSIGTKGTIQYVYNALGEKLQKTTTENNATVKYNNVSYTTNVTTTTRYINGFTYGSLAYSNAALAPLQFTDKLLFVGHDEGRIRALYNNASAPATLTGYAFDYFVTDQLGNTRMVLTDEAQTDVYPAATLENATYNGGTAQAFESQFYDIKPANIKSGTTLPWLASASGGVYQNQNNNGNPTNTVNPYSNTTANSDKLYLLNGQTGDKTGLGITIKVMAGDRISILCNSVWHSTGVAPTSYPITSALASFVNAFAGTAVVTSSLHGVSTNLNSVSATTVPLNTMLGSTPNQPNPTVAPKAAVNWILFDNQFRPVSNGTDLVSNLPDVVKRHSNLSQPMSKSGYLYIYCSNESNLDVYFDNLQVVNTRGPLLEETHYYADGLTMAGISDRAWNKLPNRYGYQGKEAQTQEFTDYSGLEMYDFGARFYDPQLGAWHNPDASDQYGSPYMAMGNNPAMFVDPDGKDAILAAIIITAVFSGLQKGLSNVMDNKSFFGGFWRGALVGGASAALSAYFPGGGSFIEQIAWGAGKGVVMGAVSAAVYNENLWKDVRNGFISGSITAAASATKESYTNMKAGYGWGTNDGRMNKMVGDFKNATTDAARIAAGDRATGYVAEKLNISKADVRFSLSQSNQMVIKDVQHGTITIGPDAFKFHGGYLKQTIKGAYKDYMKEFKLNLKAPSVKPKTGFTYVPNNDFMFRDLLFTESFLLMGGK</sequence>